<evidence type="ECO:0000256" key="6">
    <source>
        <dbReference type="ARBA" id="ARBA00022490"/>
    </source>
</evidence>
<evidence type="ECO:0000256" key="3">
    <source>
        <dbReference type="ARBA" id="ARBA00004496"/>
    </source>
</evidence>
<dbReference type="SUPFAM" id="SSF50044">
    <property type="entry name" value="SH3-domain"/>
    <property type="match status" value="1"/>
</dbReference>
<evidence type="ECO:0000256" key="7">
    <source>
        <dbReference type="ARBA" id="ARBA00022553"/>
    </source>
</evidence>
<accession>A0A6P6Y305</accession>
<dbReference type="SMART" id="SM00326">
    <property type="entry name" value="SH3"/>
    <property type="match status" value="1"/>
</dbReference>
<dbReference type="InterPro" id="IPR001452">
    <property type="entry name" value="SH3_domain"/>
</dbReference>
<dbReference type="CDD" id="cd11843">
    <property type="entry name" value="SH3_PACSIN"/>
    <property type="match status" value="1"/>
</dbReference>
<keyword evidence="5" id="KW-1003">Cell membrane</keyword>
<dbReference type="GO" id="GO:0005768">
    <property type="term" value="C:endosome"/>
    <property type="evidence" value="ECO:0007669"/>
    <property type="project" value="TreeGrafter"/>
</dbReference>
<dbReference type="CTD" id="42467"/>
<dbReference type="KEGG" id="dpte:113793988"/>
<dbReference type="InterPro" id="IPR031160">
    <property type="entry name" value="F_BAR_dom"/>
</dbReference>
<reference evidence="18" key="1">
    <citation type="submission" date="2025-08" db="UniProtKB">
        <authorList>
            <consortium name="RefSeq"/>
        </authorList>
    </citation>
    <scope>IDENTIFICATION</scope>
    <source>
        <strain evidence="18">Airmid</strain>
    </source>
</reference>
<dbReference type="InterPro" id="IPR036028">
    <property type="entry name" value="SH3-like_dom_sf"/>
</dbReference>
<keyword evidence="9" id="KW-0472">Membrane</keyword>
<dbReference type="OrthoDB" id="10255128at2759"/>
<evidence type="ECO:0000313" key="17">
    <source>
        <dbReference type="Proteomes" id="UP000515146"/>
    </source>
</evidence>
<evidence type="ECO:0000313" key="18">
    <source>
        <dbReference type="RefSeq" id="XP_027199868.1"/>
    </source>
</evidence>
<dbReference type="GO" id="GO:0097320">
    <property type="term" value="P:plasma membrane tubulation"/>
    <property type="evidence" value="ECO:0007669"/>
    <property type="project" value="TreeGrafter"/>
</dbReference>
<evidence type="ECO:0000256" key="11">
    <source>
        <dbReference type="ARBA" id="ARBA00064966"/>
    </source>
</evidence>
<keyword evidence="4 12" id="KW-0728">SH3 domain</keyword>
<dbReference type="InParanoid" id="A0A6P6Y305"/>
<evidence type="ECO:0000256" key="9">
    <source>
        <dbReference type="ARBA" id="ARBA00023136"/>
    </source>
</evidence>
<evidence type="ECO:0000256" key="5">
    <source>
        <dbReference type="ARBA" id="ARBA00022475"/>
    </source>
</evidence>
<dbReference type="Proteomes" id="UP000515146">
    <property type="component" value="Unplaced"/>
</dbReference>
<evidence type="ECO:0000259" key="16">
    <source>
        <dbReference type="PROSITE" id="PS51741"/>
    </source>
</evidence>
<dbReference type="PRINTS" id="PR00452">
    <property type="entry name" value="SH3DOMAIN"/>
</dbReference>
<evidence type="ECO:0000256" key="13">
    <source>
        <dbReference type="PROSITE-ProRule" id="PRU01077"/>
    </source>
</evidence>
<dbReference type="GO" id="GO:0007010">
    <property type="term" value="P:cytoskeleton organization"/>
    <property type="evidence" value="ECO:0007669"/>
    <property type="project" value="TreeGrafter"/>
</dbReference>
<evidence type="ECO:0000259" key="15">
    <source>
        <dbReference type="PROSITE" id="PS50002"/>
    </source>
</evidence>
<keyword evidence="17" id="KW-1185">Reference proteome</keyword>
<evidence type="ECO:0000256" key="14">
    <source>
        <dbReference type="SAM" id="MobiDB-lite"/>
    </source>
</evidence>
<dbReference type="PANTHER" id="PTHR23065">
    <property type="entry name" value="PROLINE-SERINE-THREONINE PHOSPHATASE INTERACTING PROTEIN 1"/>
    <property type="match status" value="1"/>
</dbReference>
<sequence length="515" mass="59884">MSHHSDEAIPSATSDSFWEPGNYKKTTKRTEDGHKLCNDLMTLIKERSEIEYGYAKNLRQWAKKWEEMIVKGPEYGTTESAWKGVLGEAEKRYDLHMKIKNDLEKDVINKIRNWQKDNYHKNVMHLKEKKEFDEAFKKAQKPWAKLLSKVNKCKQDYFNACKNERSVTNQERNASGDTSLSPDQVKKLQDRAQKAKDEVQKTREKYDQALKEISMANSRYIEDMETVFERCQEFEEKRLKFFKEILFTIHNCLNLTNMPELVTIYEEFRHTIQNADASKDLKYWSNTYGVGMPMNWPQFEEYCEEFREIIKKKTTTATTISENGITLVNQQKLTEELPEYNHELASISKKDKKNINNEYNNGNSDNNNVIISNYQSDYYSNTNTNDDNNKIIDQSCNNGNIISNNNNNNNSTAKRINTTNSKSGNMDPENPFEDDHEDWEDYSNDALVDNGEPGVLVKALYDYVGAEADELSFKQGDIFEKLEDEDDQGWCKGRKDGRVGLYPANYIEILSTVAS</sequence>
<name>A0A6P6Y305_DERPT</name>
<evidence type="ECO:0000256" key="2">
    <source>
        <dbReference type="ARBA" id="ARBA00004236"/>
    </source>
</evidence>
<evidence type="ECO:0000256" key="12">
    <source>
        <dbReference type="PROSITE-ProRule" id="PRU00192"/>
    </source>
</evidence>
<dbReference type="InterPro" id="IPR027267">
    <property type="entry name" value="AH/BAR_dom_sf"/>
</dbReference>
<protein>
    <submittedName>
        <fullName evidence="18">Protein kinase C and casein kinase substrate in neurons protein 1-like</fullName>
    </submittedName>
</protein>
<dbReference type="InterPro" id="IPR001060">
    <property type="entry name" value="FCH_dom"/>
</dbReference>
<feature type="region of interest" description="Disordered" evidence="14">
    <location>
        <begin position="1"/>
        <end position="30"/>
    </location>
</feature>
<dbReference type="Gene3D" id="1.20.1270.60">
    <property type="entry name" value="Arfaptin homology (AH) domain/BAR domain"/>
    <property type="match status" value="1"/>
</dbReference>
<dbReference type="GO" id="GO:0005886">
    <property type="term" value="C:plasma membrane"/>
    <property type="evidence" value="ECO:0007669"/>
    <property type="project" value="UniProtKB-SubCell"/>
</dbReference>
<dbReference type="OMA" id="AMAHVFK"/>
<feature type="compositionally biased region" description="Polar residues" evidence="14">
    <location>
        <begin position="412"/>
        <end position="424"/>
    </location>
</feature>
<dbReference type="PANTHER" id="PTHR23065:SF11">
    <property type="entry name" value="SYNDAPIN, ISOFORM C"/>
    <property type="match status" value="1"/>
</dbReference>
<keyword evidence="6" id="KW-0963">Cytoplasm</keyword>
<dbReference type="SUPFAM" id="SSF103657">
    <property type="entry name" value="BAR/IMD domain-like"/>
    <property type="match status" value="1"/>
</dbReference>
<comment type="subunit">
    <text evidence="11">Homodimer. May form heterooligomers with other PACSINs. Interacts (via SH3 domain) with DNM1, SYNJ1 and WASL. Interacts with TRPV4.</text>
</comment>
<dbReference type="FunCoup" id="A0A6P6Y305">
    <property type="interactions" value="246"/>
</dbReference>
<gene>
    <name evidence="18" type="primary">LOC113793988</name>
</gene>
<dbReference type="AlphaFoldDB" id="A0A6P6Y305"/>
<feature type="domain" description="F-BAR" evidence="16">
    <location>
        <begin position="11"/>
        <end position="280"/>
    </location>
</feature>
<feature type="compositionally biased region" description="Basic and acidic residues" evidence="14">
    <location>
        <begin position="184"/>
        <end position="201"/>
    </location>
</feature>
<evidence type="ECO:0000256" key="1">
    <source>
        <dbReference type="ARBA" id="ARBA00004184"/>
    </source>
</evidence>
<comment type="subcellular location">
    <subcellularLocation>
        <location evidence="2">Cell membrane</location>
    </subcellularLocation>
    <subcellularLocation>
        <location evidence="3">Cytoplasm</location>
    </subcellularLocation>
    <subcellularLocation>
        <location evidence="1">Endomembrane system</location>
        <topology evidence="1">Peripheral membrane protein</topology>
    </subcellularLocation>
</comment>
<dbReference type="GO" id="GO:0030100">
    <property type="term" value="P:regulation of endocytosis"/>
    <property type="evidence" value="ECO:0007669"/>
    <property type="project" value="TreeGrafter"/>
</dbReference>
<dbReference type="Pfam" id="PF00611">
    <property type="entry name" value="FCH"/>
    <property type="match status" value="1"/>
</dbReference>
<dbReference type="Pfam" id="PF00018">
    <property type="entry name" value="SH3_1"/>
    <property type="match status" value="1"/>
</dbReference>
<dbReference type="Gene3D" id="2.30.30.40">
    <property type="entry name" value="SH3 Domains"/>
    <property type="match status" value="1"/>
</dbReference>
<proteinExistence type="predicted"/>
<evidence type="ECO:0000256" key="4">
    <source>
        <dbReference type="ARBA" id="ARBA00022443"/>
    </source>
</evidence>
<organism evidence="17 18">
    <name type="scientific">Dermatophagoides pteronyssinus</name>
    <name type="common">European house dust mite</name>
    <dbReference type="NCBI Taxonomy" id="6956"/>
    <lineage>
        <taxon>Eukaryota</taxon>
        <taxon>Metazoa</taxon>
        <taxon>Ecdysozoa</taxon>
        <taxon>Arthropoda</taxon>
        <taxon>Chelicerata</taxon>
        <taxon>Arachnida</taxon>
        <taxon>Acari</taxon>
        <taxon>Acariformes</taxon>
        <taxon>Sarcoptiformes</taxon>
        <taxon>Astigmata</taxon>
        <taxon>Psoroptidia</taxon>
        <taxon>Analgoidea</taxon>
        <taxon>Pyroglyphidae</taxon>
        <taxon>Dermatophagoidinae</taxon>
        <taxon>Dermatophagoides</taxon>
    </lineage>
</organism>
<keyword evidence="8 13" id="KW-0175">Coiled coil</keyword>
<feature type="region of interest" description="Disordered" evidence="14">
    <location>
        <begin position="166"/>
        <end position="201"/>
    </location>
</feature>
<dbReference type="PROSITE" id="PS51741">
    <property type="entry name" value="F_BAR"/>
    <property type="match status" value="1"/>
</dbReference>
<feature type="compositionally biased region" description="Polar residues" evidence="14">
    <location>
        <begin position="166"/>
        <end position="182"/>
    </location>
</feature>
<dbReference type="FunFam" id="1.20.1270.60:FF:000009">
    <property type="entry name" value="Protein kinase C and casein kinase substrate in neurons 2"/>
    <property type="match status" value="1"/>
</dbReference>
<dbReference type="PROSITE" id="PS50002">
    <property type="entry name" value="SH3"/>
    <property type="match status" value="1"/>
</dbReference>
<dbReference type="SMART" id="SM00055">
    <property type="entry name" value="FCH"/>
    <property type="match status" value="1"/>
</dbReference>
<keyword evidence="7" id="KW-0597">Phosphoprotein</keyword>
<dbReference type="FunFam" id="2.30.30.40:FF:000014">
    <property type="entry name" value="Kinase C and casein kinase substrate in neurons protein"/>
    <property type="match status" value="1"/>
</dbReference>
<feature type="domain" description="SH3" evidence="15">
    <location>
        <begin position="452"/>
        <end position="512"/>
    </location>
</feature>
<evidence type="ECO:0000256" key="8">
    <source>
        <dbReference type="ARBA" id="ARBA00023054"/>
    </source>
</evidence>
<feature type="region of interest" description="Disordered" evidence="14">
    <location>
        <begin position="403"/>
        <end position="435"/>
    </location>
</feature>
<dbReference type="GO" id="GO:0005543">
    <property type="term" value="F:phospholipid binding"/>
    <property type="evidence" value="ECO:0007669"/>
    <property type="project" value="TreeGrafter"/>
</dbReference>
<dbReference type="CDD" id="cd07655">
    <property type="entry name" value="F-BAR_PACSIN"/>
    <property type="match status" value="1"/>
</dbReference>
<comment type="function">
    <text evidence="10">Plays a role in endocytosis and regulates internalization of plasma membrane proteins. Overexpression impairs internalization of SLC2A1/GLUT1 and TRPV4 and increases the levels of SLC2A1/GLUT1 and TRPV4 at the cell membrane. Inhibits the TRPV4 calcium channel activity.</text>
</comment>
<dbReference type="RefSeq" id="XP_027199868.1">
    <property type="nucleotide sequence ID" value="XM_027344067.1"/>
</dbReference>
<evidence type="ECO:0000256" key="10">
    <source>
        <dbReference type="ARBA" id="ARBA00055545"/>
    </source>
</evidence>